<dbReference type="EMBL" id="FQXA01000004">
    <property type="protein sequence ID" value="SHH10819.1"/>
    <property type="molecule type" value="Genomic_DNA"/>
</dbReference>
<evidence type="ECO:0000313" key="1">
    <source>
        <dbReference type="EMBL" id="SHH10819.1"/>
    </source>
</evidence>
<dbReference type="Proteomes" id="UP000184000">
    <property type="component" value="Unassembled WGS sequence"/>
</dbReference>
<organism evidence="1 2">
    <name type="scientific">Stutzerimonas xanthomarina DSM 18231</name>
    <dbReference type="NCBI Taxonomy" id="1403346"/>
    <lineage>
        <taxon>Bacteria</taxon>
        <taxon>Pseudomonadati</taxon>
        <taxon>Pseudomonadota</taxon>
        <taxon>Gammaproteobacteria</taxon>
        <taxon>Pseudomonadales</taxon>
        <taxon>Pseudomonadaceae</taxon>
        <taxon>Stutzerimonas</taxon>
    </lineage>
</organism>
<name>A0A1M5QAQ1_9GAMM</name>
<proteinExistence type="predicted"/>
<evidence type="ECO:0000313" key="2">
    <source>
        <dbReference type="Proteomes" id="UP000184000"/>
    </source>
</evidence>
<protein>
    <submittedName>
        <fullName evidence="1">Uncharacterized protein</fullName>
    </submittedName>
</protein>
<sequence length="30" mass="3199">MKIRSPKVAAHGPRTMPALKIKAAVVEVAQ</sequence>
<reference evidence="1 2" key="1">
    <citation type="submission" date="2016-11" db="EMBL/GenBank/DDBJ databases">
        <authorList>
            <person name="Jaros S."/>
            <person name="Januszkiewicz K."/>
            <person name="Wedrychowicz H."/>
        </authorList>
    </citation>
    <scope>NUCLEOTIDE SEQUENCE [LARGE SCALE GENOMIC DNA]</scope>
    <source>
        <strain evidence="1 2">DSM 18231</strain>
    </source>
</reference>
<dbReference type="AlphaFoldDB" id="A0A1M5QAQ1"/>
<gene>
    <name evidence="1" type="ORF">SAMN02744645_2478</name>
</gene>
<accession>A0A1M5QAQ1</accession>